<dbReference type="EMBL" id="ABEU02000003">
    <property type="status" value="NOT_ANNOTATED_CDS"/>
    <property type="molecule type" value="Genomic_DNA"/>
</dbReference>
<protein>
    <recommendedName>
        <fullName evidence="8">Major facilitator superfamily (MFS) profile domain-containing protein</fullName>
    </recommendedName>
</protein>
<dbReference type="Proteomes" id="UP000006727">
    <property type="component" value="Chromosome 3"/>
</dbReference>
<evidence type="ECO:0000313" key="10">
    <source>
        <dbReference type="Proteomes" id="UP000006727"/>
    </source>
</evidence>
<evidence type="ECO:0000256" key="6">
    <source>
        <dbReference type="ARBA" id="ARBA00024338"/>
    </source>
</evidence>
<gene>
    <name evidence="9" type="primary">LOC112280228</name>
</gene>
<dbReference type="PANTHER" id="PTHR23505">
    <property type="entry name" value="SPINSTER"/>
    <property type="match status" value="1"/>
</dbReference>
<organism evidence="9 10">
    <name type="scientific">Physcomitrium patens</name>
    <name type="common">Spreading-leaved earth moss</name>
    <name type="synonym">Physcomitrella patens</name>
    <dbReference type="NCBI Taxonomy" id="3218"/>
    <lineage>
        <taxon>Eukaryota</taxon>
        <taxon>Viridiplantae</taxon>
        <taxon>Streptophyta</taxon>
        <taxon>Embryophyta</taxon>
        <taxon>Bryophyta</taxon>
        <taxon>Bryophytina</taxon>
        <taxon>Bryopsida</taxon>
        <taxon>Funariidae</taxon>
        <taxon>Funariales</taxon>
        <taxon>Funariaceae</taxon>
        <taxon>Physcomitrium</taxon>
    </lineage>
</organism>
<evidence type="ECO:0000259" key="8">
    <source>
        <dbReference type="PROSITE" id="PS50850"/>
    </source>
</evidence>
<feature type="transmembrane region" description="Helical" evidence="7">
    <location>
        <begin position="329"/>
        <end position="350"/>
    </location>
</feature>
<keyword evidence="2" id="KW-0813">Transport</keyword>
<dbReference type="GO" id="GO:0016020">
    <property type="term" value="C:membrane"/>
    <property type="evidence" value="ECO:0000318"/>
    <property type="project" value="GO_Central"/>
</dbReference>
<dbReference type="EnsemblPlants" id="Pp3c3_31260V3.10">
    <property type="protein sequence ID" value="Pp3c3_31260V3.10"/>
    <property type="gene ID" value="Pp3c3_31260"/>
</dbReference>
<dbReference type="Gramene" id="Pp3c3_31260V3.9">
    <property type="protein sequence ID" value="Pp3c3_31260V3.9"/>
    <property type="gene ID" value="Pp3c3_31260"/>
</dbReference>
<feature type="transmembrane region" description="Helical" evidence="7">
    <location>
        <begin position="389"/>
        <end position="407"/>
    </location>
</feature>
<dbReference type="Gramene" id="Pp3c3_31260V3.14">
    <property type="protein sequence ID" value="Pp3c3_31260V3.14"/>
    <property type="gene ID" value="Pp3c3_31260"/>
</dbReference>
<keyword evidence="5 7" id="KW-0472">Membrane</keyword>
<feature type="transmembrane region" description="Helical" evidence="7">
    <location>
        <begin position="154"/>
        <end position="175"/>
    </location>
</feature>
<comment type="subcellular location">
    <subcellularLocation>
        <location evidence="1">Membrane</location>
        <topology evidence="1">Multi-pass membrane protein</topology>
    </subcellularLocation>
</comment>
<dbReference type="EnsemblPlants" id="Pp3c3_31260V3.12">
    <property type="protein sequence ID" value="Pp3c3_31260V3.12"/>
    <property type="gene ID" value="Pp3c3_31260"/>
</dbReference>
<comment type="similarity">
    <text evidence="6">Belongs to the major facilitator superfamily. Spinster (TC 2.A.1.49) family.</text>
</comment>
<dbReference type="InterPro" id="IPR044770">
    <property type="entry name" value="MFS_spinster-like"/>
</dbReference>
<dbReference type="EnsemblPlants" id="Pp3c3_31260V3.11">
    <property type="protein sequence ID" value="Pp3c3_31260V3.11"/>
    <property type="gene ID" value="Pp3c3_31260"/>
</dbReference>
<feature type="transmembrane region" description="Helical" evidence="7">
    <location>
        <begin position="434"/>
        <end position="455"/>
    </location>
</feature>
<feature type="transmembrane region" description="Helical" evidence="7">
    <location>
        <begin position="475"/>
        <end position="499"/>
    </location>
</feature>
<feature type="transmembrane region" description="Helical" evidence="7">
    <location>
        <begin position="224"/>
        <end position="244"/>
    </location>
</feature>
<dbReference type="InterPro" id="IPR011701">
    <property type="entry name" value="MFS"/>
</dbReference>
<dbReference type="InterPro" id="IPR036259">
    <property type="entry name" value="MFS_trans_sf"/>
</dbReference>
<dbReference type="AlphaFoldDB" id="A0A7I4DEK3"/>
<evidence type="ECO:0000256" key="7">
    <source>
        <dbReference type="SAM" id="Phobius"/>
    </source>
</evidence>
<dbReference type="Pfam" id="PF07690">
    <property type="entry name" value="MFS_1"/>
    <property type="match status" value="1"/>
</dbReference>
<dbReference type="Gramene" id="Pp3c3_31260V3.8">
    <property type="protein sequence ID" value="Pp3c3_31260V3.8"/>
    <property type="gene ID" value="Pp3c3_31260"/>
</dbReference>
<dbReference type="SUPFAM" id="SSF103473">
    <property type="entry name" value="MFS general substrate transporter"/>
    <property type="match status" value="1"/>
</dbReference>
<reference evidence="9 10" key="1">
    <citation type="journal article" date="2008" name="Science">
        <title>The Physcomitrella genome reveals evolutionary insights into the conquest of land by plants.</title>
        <authorList>
            <person name="Rensing S."/>
            <person name="Lang D."/>
            <person name="Zimmer A."/>
            <person name="Terry A."/>
            <person name="Salamov A."/>
            <person name="Shapiro H."/>
            <person name="Nishiyama T."/>
            <person name="Perroud P.-F."/>
            <person name="Lindquist E."/>
            <person name="Kamisugi Y."/>
            <person name="Tanahashi T."/>
            <person name="Sakakibara K."/>
            <person name="Fujita T."/>
            <person name="Oishi K."/>
            <person name="Shin-I T."/>
            <person name="Kuroki Y."/>
            <person name="Toyoda A."/>
            <person name="Suzuki Y."/>
            <person name="Hashimoto A."/>
            <person name="Yamaguchi K."/>
            <person name="Sugano A."/>
            <person name="Kohara Y."/>
            <person name="Fujiyama A."/>
            <person name="Anterola A."/>
            <person name="Aoki S."/>
            <person name="Ashton N."/>
            <person name="Barbazuk W.B."/>
            <person name="Barker E."/>
            <person name="Bennetzen J."/>
            <person name="Bezanilla M."/>
            <person name="Blankenship R."/>
            <person name="Cho S.H."/>
            <person name="Dutcher S."/>
            <person name="Estelle M."/>
            <person name="Fawcett J.A."/>
            <person name="Gundlach H."/>
            <person name="Hanada K."/>
            <person name="Heyl A."/>
            <person name="Hicks K.A."/>
            <person name="Hugh J."/>
            <person name="Lohr M."/>
            <person name="Mayer K."/>
            <person name="Melkozernov A."/>
            <person name="Murata T."/>
            <person name="Nelson D."/>
            <person name="Pils B."/>
            <person name="Prigge M."/>
            <person name="Reiss B."/>
            <person name="Renner T."/>
            <person name="Rombauts S."/>
            <person name="Rushton P."/>
            <person name="Sanderfoot A."/>
            <person name="Schween G."/>
            <person name="Shiu S.-H."/>
            <person name="Stueber K."/>
            <person name="Theodoulou F.L."/>
            <person name="Tu H."/>
            <person name="Van de Peer Y."/>
            <person name="Verrier P.J."/>
            <person name="Waters E."/>
            <person name="Wood A."/>
            <person name="Yang L."/>
            <person name="Cove D."/>
            <person name="Cuming A."/>
            <person name="Hasebe M."/>
            <person name="Lucas S."/>
            <person name="Mishler D.B."/>
            <person name="Reski R."/>
            <person name="Grigoriev I."/>
            <person name="Quatrano R.S."/>
            <person name="Boore J.L."/>
        </authorList>
    </citation>
    <scope>NUCLEOTIDE SEQUENCE [LARGE SCALE GENOMIC DNA]</scope>
    <source>
        <strain evidence="9 10">cv. Gransden 2004</strain>
    </source>
</reference>
<dbReference type="InterPro" id="IPR020846">
    <property type="entry name" value="MFS_dom"/>
</dbReference>
<evidence type="ECO:0000256" key="3">
    <source>
        <dbReference type="ARBA" id="ARBA00022692"/>
    </source>
</evidence>
<dbReference type="GO" id="GO:0022857">
    <property type="term" value="F:transmembrane transporter activity"/>
    <property type="evidence" value="ECO:0000318"/>
    <property type="project" value="GO_Central"/>
</dbReference>
<feature type="transmembrane region" description="Helical" evidence="7">
    <location>
        <begin position="103"/>
        <end position="122"/>
    </location>
</feature>
<reference evidence="9" key="3">
    <citation type="submission" date="2020-12" db="UniProtKB">
        <authorList>
            <consortium name="EnsemblPlants"/>
        </authorList>
    </citation>
    <scope>IDENTIFICATION</scope>
</reference>
<dbReference type="CDD" id="cd17328">
    <property type="entry name" value="MFS_spinster_like"/>
    <property type="match status" value="1"/>
</dbReference>
<proteinExistence type="inferred from homology"/>
<feature type="transmembrane region" description="Helical" evidence="7">
    <location>
        <begin position="295"/>
        <end position="317"/>
    </location>
</feature>
<dbReference type="FunCoup" id="A0A7I4DEK3">
    <property type="interactions" value="37"/>
</dbReference>
<dbReference type="Gramene" id="Pp3c3_31260V3.12">
    <property type="protein sequence ID" value="Pp3c3_31260V3.12"/>
    <property type="gene ID" value="Pp3c3_31260"/>
</dbReference>
<dbReference type="PANTHER" id="PTHR23505:SF78">
    <property type="entry name" value="MAJOR FACILITATOR SUPERFAMILY PROTEIN"/>
    <property type="match status" value="1"/>
</dbReference>
<dbReference type="PROSITE" id="PS50850">
    <property type="entry name" value="MFS"/>
    <property type="match status" value="1"/>
</dbReference>
<keyword evidence="4 7" id="KW-1133">Transmembrane helix</keyword>
<dbReference type="Gene3D" id="1.20.1250.20">
    <property type="entry name" value="MFS general substrate transporter like domains"/>
    <property type="match status" value="1"/>
</dbReference>
<dbReference type="EnsemblPlants" id="Pp3c3_31260V3.9">
    <property type="protein sequence ID" value="Pp3c3_31260V3.9"/>
    <property type="gene ID" value="Pp3c3_31260"/>
</dbReference>
<dbReference type="Gramene" id="Pp3c3_31260V3.11">
    <property type="protein sequence ID" value="Pp3c3_31260V3.11"/>
    <property type="gene ID" value="Pp3c3_31260"/>
</dbReference>
<evidence type="ECO:0000256" key="1">
    <source>
        <dbReference type="ARBA" id="ARBA00004141"/>
    </source>
</evidence>
<evidence type="ECO:0000256" key="4">
    <source>
        <dbReference type="ARBA" id="ARBA00022989"/>
    </source>
</evidence>
<evidence type="ECO:0000313" key="9">
    <source>
        <dbReference type="EnsemblPlants" id="Pp3c3_31260V3.8"/>
    </source>
</evidence>
<sequence length="531" mass="58060">MRQELGNPSLGEMDWARNETVPEIDMHREDDADPLQRQVHPILPLYQLSYDGRMNMLRGLSFSLFLINLAAILERADESLLPAVYKEVSEAFKASPSELGSLTFIRTIVQAVCSPLAGILAMRYYRPSVIGLGTLFWAVSTAVVALSFTFTQCAFSRALNGIGLAIVVPALQSFIADSHSEAGRGMAFGWLNLVGSVGGIAGSGIATVMAGYGSIWGIAGWRVAFLLVASVSCVIGWVVHIFVLDPRDNAVSGSSSYREFDGFKTDEKVGKSIQSAWLDAWIAIKAVMKVRTFQIIVMQGLVGSLPWTAMVFFTMWLELIGFGHKAAASLMSLFSAGCAIGAVSGGWLGDRAEQKFPGKGRIMCAQFSSFMGIPCSLILLHILPQDPERWAMFASMFIFMGLTISWCQACANNPMFADVVPEEQRTVIYSFDRAFEGGLGALAAPLVGILAERVYGYRAHMVIPENGSPEEALALSRGLFAVMAIPFGLCCLCYTPLYFTYAKDKEEARAHNSKHHAYRPLRDEESSLWKL</sequence>
<dbReference type="EnsemblPlants" id="Pp3c3_31260V3.14">
    <property type="protein sequence ID" value="Pp3c3_31260V3.14"/>
    <property type="gene ID" value="Pp3c3_31260"/>
</dbReference>
<reference evidence="9 10" key="2">
    <citation type="journal article" date="2018" name="Plant J.">
        <title>The Physcomitrella patens chromosome-scale assembly reveals moss genome structure and evolution.</title>
        <authorList>
            <person name="Lang D."/>
            <person name="Ullrich K.K."/>
            <person name="Murat F."/>
            <person name="Fuchs J."/>
            <person name="Jenkins J."/>
            <person name="Haas F.B."/>
            <person name="Piednoel M."/>
            <person name="Gundlach H."/>
            <person name="Van Bel M."/>
            <person name="Meyberg R."/>
            <person name="Vives C."/>
            <person name="Morata J."/>
            <person name="Symeonidi A."/>
            <person name="Hiss M."/>
            <person name="Muchero W."/>
            <person name="Kamisugi Y."/>
            <person name="Saleh O."/>
            <person name="Blanc G."/>
            <person name="Decker E.L."/>
            <person name="van Gessel N."/>
            <person name="Grimwood J."/>
            <person name="Hayes R.D."/>
            <person name="Graham S.W."/>
            <person name="Gunter L.E."/>
            <person name="McDaniel S.F."/>
            <person name="Hoernstein S.N.W."/>
            <person name="Larsson A."/>
            <person name="Li F.W."/>
            <person name="Perroud P.F."/>
            <person name="Phillips J."/>
            <person name="Ranjan P."/>
            <person name="Rokshar D.S."/>
            <person name="Rothfels C.J."/>
            <person name="Schneider L."/>
            <person name="Shu S."/>
            <person name="Stevenson D.W."/>
            <person name="Thummler F."/>
            <person name="Tillich M."/>
            <person name="Villarreal Aguilar J.C."/>
            <person name="Widiez T."/>
            <person name="Wong G.K."/>
            <person name="Wymore A."/>
            <person name="Zhang Y."/>
            <person name="Zimmer A.D."/>
            <person name="Quatrano R.S."/>
            <person name="Mayer K.F.X."/>
            <person name="Goodstein D."/>
            <person name="Casacuberta J.M."/>
            <person name="Vandepoele K."/>
            <person name="Reski R."/>
            <person name="Cuming A.C."/>
            <person name="Tuskan G.A."/>
            <person name="Maumus F."/>
            <person name="Salse J."/>
            <person name="Schmutz J."/>
            <person name="Rensing S.A."/>
        </authorList>
    </citation>
    <scope>NUCLEOTIDE SEQUENCE [LARGE SCALE GENOMIC DNA]</scope>
    <source>
        <strain evidence="9 10">cv. Gransden 2004</strain>
    </source>
</reference>
<keyword evidence="3 7" id="KW-0812">Transmembrane</keyword>
<feature type="transmembrane region" description="Helical" evidence="7">
    <location>
        <begin position="362"/>
        <end position="383"/>
    </location>
</feature>
<dbReference type="EnsemblPlants" id="Pp3c3_31260V3.8">
    <property type="protein sequence ID" value="Pp3c3_31260V3.8"/>
    <property type="gene ID" value="Pp3c3_31260"/>
</dbReference>
<accession>A0A7I4DEK3</accession>
<feature type="transmembrane region" description="Helical" evidence="7">
    <location>
        <begin position="56"/>
        <end position="73"/>
    </location>
</feature>
<feature type="transmembrane region" description="Helical" evidence="7">
    <location>
        <begin position="187"/>
        <end position="212"/>
    </location>
</feature>
<keyword evidence="10" id="KW-1185">Reference proteome</keyword>
<name>A0A7I4DEK3_PHYPA</name>
<evidence type="ECO:0000256" key="5">
    <source>
        <dbReference type="ARBA" id="ARBA00023136"/>
    </source>
</evidence>
<feature type="transmembrane region" description="Helical" evidence="7">
    <location>
        <begin position="129"/>
        <end position="148"/>
    </location>
</feature>
<feature type="domain" description="Major facilitator superfamily (MFS) profile" evidence="8">
    <location>
        <begin position="63"/>
        <end position="505"/>
    </location>
</feature>
<evidence type="ECO:0000256" key="2">
    <source>
        <dbReference type="ARBA" id="ARBA00022448"/>
    </source>
</evidence>
<dbReference type="Gramene" id="Pp3c3_31260V3.10">
    <property type="protein sequence ID" value="Pp3c3_31260V3.10"/>
    <property type="gene ID" value="Pp3c3_31260"/>
</dbReference>